<evidence type="ECO:0000313" key="1">
    <source>
        <dbReference type="EMBL" id="EGW54987.1"/>
    </source>
</evidence>
<proteinExistence type="predicted"/>
<dbReference type="EMBL" id="AFZB01000007">
    <property type="protein sequence ID" value="EGW54987.1"/>
    <property type="molecule type" value="Genomic_DNA"/>
</dbReference>
<gene>
    <name evidence="1" type="ORF">TevJSym_ag00650</name>
</gene>
<comment type="caution">
    <text evidence="1">The sequence shown here is derived from an EMBL/GenBank/DDBJ whole genome shotgun (WGS) entry which is preliminary data.</text>
</comment>
<reference evidence="1 2" key="1">
    <citation type="journal article" date="2011" name="ISME J.">
        <title>The endosymbionts of the deep-sea tubeworms Riftia pachyptila and Tevnia jerichonana share an identical physiology as revealed by proteogenomic analyses.</title>
        <authorList>
            <person name="Gardebrecht A."/>
            <person name="Markert S."/>
            <person name="Felbeck H."/>
            <person name="Thuermer A."/>
            <person name="Albrecht D."/>
            <person name="Wollherr A."/>
            <person name="Kabisch J."/>
            <person name="Lehmann R."/>
            <person name="Daniel R."/>
            <person name="Liesegang H."/>
            <person name="Hecker M."/>
            <person name="Sievert S.M."/>
            <person name="Schweder T."/>
        </authorList>
    </citation>
    <scope>NUCLEOTIDE SEQUENCE [LARGE SCALE GENOMIC DNA]</scope>
</reference>
<name>G2FE03_9GAMM</name>
<dbReference type="AlphaFoldDB" id="G2FE03"/>
<sequence length="53" mass="5596">MVLKIIIGGAADDIGLSAVSVMLKLLAFAWGAWQPDDLGRADGQLQQSPLEES</sequence>
<protein>
    <submittedName>
        <fullName evidence="1">Uncharacterized protein</fullName>
    </submittedName>
</protein>
<organism evidence="1 2">
    <name type="scientific">endosymbiont of Tevnia jerichonana</name>
    <name type="common">vent Tica</name>
    <dbReference type="NCBI Taxonomy" id="1049564"/>
    <lineage>
        <taxon>Bacteria</taxon>
        <taxon>Pseudomonadati</taxon>
        <taxon>Pseudomonadota</taxon>
        <taxon>Gammaproteobacteria</taxon>
        <taxon>sulfur-oxidizing symbionts</taxon>
    </lineage>
</organism>
<accession>G2FE03</accession>
<evidence type="ECO:0000313" key="2">
    <source>
        <dbReference type="Proteomes" id="UP000005167"/>
    </source>
</evidence>
<keyword evidence="2" id="KW-1185">Reference proteome</keyword>
<dbReference type="Proteomes" id="UP000005167">
    <property type="component" value="Unassembled WGS sequence"/>
</dbReference>